<dbReference type="InterPro" id="IPR037185">
    <property type="entry name" value="EmrE-like"/>
</dbReference>
<dbReference type="EMBL" id="SNXJ01000004">
    <property type="protein sequence ID" value="TDP28817.1"/>
    <property type="molecule type" value="Genomic_DNA"/>
</dbReference>
<feature type="transmembrane region" description="Helical" evidence="6">
    <location>
        <begin position="219"/>
        <end position="243"/>
    </location>
</feature>
<feature type="transmembrane region" description="Helical" evidence="6">
    <location>
        <begin position="35"/>
        <end position="54"/>
    </location>
</feature>
<feature type="transmembrane region" description="Helical" evidence="6">
    <location>
        <begin position="156"/>
        <end position="176"/>
    </location>
</feature>
<evidence type="ECO:0000256" key="6">
    <source>
        <dbReference type="SAM" id="Phobius"/>
    </source>
</evidence>
<dbReference type="InterPro" id="IPR000620">
    <property type="entry name" value="EamA_dom"/>
</dbReference>
<feature type="domain" description="EamA" evidence="7">
    <location>
        <begin position="157"/>
        <end position="292"/>
    </location>
</feature>
<feature type="transmembrane region" description="Helical" evidence="6">
    <location>
        <begin position="183"/>
        <end position="207"/>
    </location>
</feature>
<dbReference type="PANTHER" id="PTHR32322:SF18">
    <property type="entry name" value="S-ADENOSYLMETHIONINE_S-ADENOSYLHOMOCYSTEINE TRANSPORTER"/>
    <property type="match status" value="1"/>
</dbReference>
<evidence type="ECO:0000313" key="9">
    <source>
        <dbReference type="EMBL" id="TDP28817.1"/>
    </source>
</evidence>
<sequence>MKTTLSTNALYILLMGLGFPILRLMSLHFDTFNNNAVRFLSGGILFILICAFKFRSTLLEIFKQPRLLLTLLLLGVFMAGNMYFFINGLRLTSALSGSIFGILAMPLGIAIAAIFFADERQKVKQRGFYLGSLLAIIGSFIFVLNGNQQEGEQQFVLGAVFLFLGIFIQSLQNLLVKSAVQKLPVFVISASTATLAGLIFLALALYSGKIAELQHPPRLMLSALALAGIYGMATGMLFAFYIVQKQGIVTFNLLQLLVPISTAIIGYYTLGERINLAQALGASVVLIGCLIALNRSKV</sequence>
<keyword evidence="4 6" id="KW-1133">Transmembrane helix</keyword>
<feature type="transmembrane region" description="Helical" evidence="6">
    <location>
        <begin position="128"/>
        <end position="144"/>
    </location>
</feature>
<evidence type="ECO:0000313" key="8">
    <source>
        <dbReference type="EMBL" id="SUB26400.1"/>
    </source>
</evidence>
<evidence type="ECO:0000256" key="1">
    <source>
        <dbReference type="ARBA" id="ARBA00004651"/>
    </source>
</evidence>
<dbReference type="Proteomes" id="UP000255113">
    <property type="component" value="Unassembled WGS sequence"/>
</dbReference>
<gene>
    <name evidence="9" type="ORF">EV689_10481</name>
    <name evidence="8" type="ORF">NCTC11188_00749</name>
</gene>
<comment type="subcellular location">
    <subcellularLocation>
        <location evidence="1">Cell membrane</location>
        <topology evidence="1">Multi-pass membrane protein</topology>
    </subcellularLocation>
</comment>
<reference evidence="8 10" key="1">
    <citation type="submission" date="2018-06" db="EMBL/GenBank/DDBJ databases">
        <authorList>
            <consortium name="Pathogen Informatics"/>
            <person name="Doyle S."/>
        </authorList>
    </citation>
    <scope>NUCLEOTIDE SEQUENCE [LARGE SCALE GENOMIC DNA]</scope>
    <source>
        <strain evidence="8 10">NCTC11188</strain>
    </source>
</reference>
<dbReference type="RefSeq" id="WP_103852875.1">
    <property type="nucleotide sequence ID" value="NZ_PQVJ01000006.1"/>
</dbReference>
<evidence type="ECO:0000256" key="4">
    <source>
        <dbReference type="ARBA" id="ARBA00022989"/>
    </source>
</evidence>
<feature type="transmembrane region" description="Helical" evidence="6">
    <location>
        <begin position="250"/>
        <end position="270"/>
    </location>
</feature>
<evidence type="ECO:0000256" key="2">
    <source>
        <dbReference type="ARBA" id="ARBA00022475"/>
    </source>
</evidence>
<evidence type="ECO:0000313" key="10">
    <source>
        <dbReference type="Proteomes" id="UP000255113"/>
    </source>
</evidence>
<keyword evidence="5 6" id="KW-0472">Membrane</keyword>
<dbReference type="PANTHER" id="PTHR32322">
    <property type="entry name" value="INNER MEMBRANE TRANSPORTER"/>
    <property type="match status" value="1"/>
</dbReference>
<feature type="transmembrane region" description="Helical" evidence="6">
    <location>
        <begin position="276"/>
        <end position="293"/>
    </location>
</feature>
<dbReference type="EMBL" id="UGSQ01000003">
    <property type="protein sequence ID" value="SUB26400.1"/>
    <property type="molecule type" value="Genomic_DNA"/>
</dbReference>
<feature type="transmembrane region" description="Helical" evidence="6">
    <location>
        <begin position="9"/>
        <end position="29"/>
    </location>
</feature>
<proteinExistence type="predicted"/>
<dbReference type="Proteomes" id="UP000294683">
    <property type="component" value="Unassembled WGS sequence"/>
</dbReference>
<organism evidence="8 10">
    <name type="scientific">Avibacterium gallinarum</name>
    <name type="common">Pasteurella gallinarum</name>
    <dbReference type="NCBI Taxonomy" id="755"/>
    <lineage>
        <taxon>Bacteria</taxon>
        <taxon>Pseudomonadati</taxon>
        <taxon>Pseudomonadota</taxon>
        <taxon>Gammaproteobacteria</taxon>
        <taxon>Pasteurellales</taxon>
        <taxon>Pasteurellaceae</taxon>
        <taxon>Avibacterium</taxon>
    </lineage>
</organism>
<dbReference type="GO" id="GO:0005886">
    <property type="term" value="C:plasma membrane"/>
    <property type="evidence" value="ECO:0007669"/>
    <property type="project" value="UniProtKB-SubCell"/>
</dbReference>
<evidence type="ECO:0000313" key="11">
    <source>
        <dbReference type="Proteomes" id="UP000294683"/>
    </source>
</evidence>
<keyword evidence="3 6" id="KW-0812">Transmembrane</keyword>
<dbReference type="AlphaFoldDB" id="A0A379AWN7"/>
<dbReference type="SUPFAM" id="SSF103481">
    <property type="entry name" value="Multidrug resistance efflux transporter EmrE"/>
    <property type="match status" value="2"/>
</dbReference>
<keyword evidence="11" id="KW-1185">Reference proteome</keyword>
<evidence type="ECO:0000256" key="3">
    <source>
        <dbReference type="ARBA" id="ARBA00022692"/>
    </source>
</evidence>
<feature type="transmembrane region" description="Helical" evidence="6">
    <location>
        <begin position="98"/>
        <end position="116"/>
    </location>
</feature>
<reference evidence="9 11" key="2">
    <citation type="submission" date="2019-03" db="EMBL/GenBank/DDBJ databases">
        <title>Genomic Encyclopedia of Type Strains, Phase IV (KMG-IV): sequencing the most valuable type-strain genomes for metagenomic binning, comparative biology and taxonomic classification.</title>
        <authorList>
            <person name="Goeker M."/>
        </authorList>
    </citation>
    <scope>NUCLEOTIDE SEQUENCE [LARGE SCALE GENOMIC DNA]</scope>
    <source>
        <strain evidence="9 11">DSM 17481</strain>
    </source>
</reference>
<accession>A0A379AWN7</accession>
<feature type="domain" description="EamA" evidence="7">
    <location>
        <begin position="12"/>
        <end position="143"/>
    </location>
</feature>
<protein>
    <submittedName>
        <fullName evidence="8">Drug/metabolite transporter</fullName>
    </submittedName>
    <submittedName>
        <fullName evidence="9">EamA domain-containing membrane protein RarD</fullName>
    </submittedName>
</protein>
<dbReference type="Pfam" id="PF00892">
    <property type="entry name" value="EamA"/>
    <property type="match status" value="2"/>
</dbReference>
<evidence type="ECO:0000259" key="7">
    <source>
        <dbReference type="Pfam" id="PF00892"/>
    </source>
</evidence>
<feature type="transmembrane region" description="Helical" evidence="6">
    <location>
        <begin position="66"/>
        <end position="86"/>
    </location>
</feature>
<keyword evidence="2" id="KW-1003">Cell membrane</keyword>
<name>A0A379AWN7_AVIGA</name>
<dbReference type="InterPro" id="IPR050638">
    <property type="entry name" value="AA-Vitamin_Transporters"/>
</dbReference>
<evidence type="ECO:0000256" key="5">
    <source>
        <dbReference type="ARBA" id="ARBA00023136"/>
    </source>
</evidence>